<dbReference type="Gene3D" id="3.90.79.10">
    <property type="entry name" value="Nucleoside Triphosphate Pyrophosphohydrolase"/>
    <property type="match status" value="1"/>
</dbReference>
<dbReference type="InterPro" id="IPR000086">
    <property type="entry name" value="NUDIX_hydrolase_dom"/>
</dbReference>
<evidence type="ECO:0000256" key="3">
    <source>
        <dbReference type="ARBA" id="ARBA00022723"/>
    </source>
</evidence>
<dbReference type="CDD" id="cd03426">
    <property type="entry name" value="NUDIX_CoAse_Nudt7"/>
    <property type="match status" value="1"/>
</dbReference>
<dbReference type="Proteomes" id="UP000284219">
    <property type="component" value="Unassembled WGS sequence"/>
</dbReference>
<dbReference type="EMBL" id="MCHY01000011">
    <property type="protein sequence ID" value="RKD21877.1"/>
    <property type="molecule type" value="Genomic_DNA"/>
</dbReference>
<evidence type="ECO:0000256" key="6">
    <source>
        <dbReference type="ARBA" id="ARBA00023211"/>
    </source>
</evidence>
<evidence type="ECO:0000256" key="4">
    <source>
        <dbReference type="ARBA" id="ARBA00022801"/>
    </source>
</evidence>
<proteinExistence type="predicted"/>
<dbReference type="PANTHER" id="PTHR12992:SF11">
    <property type="entry name" value="MITOCHONDRIAL COENZYME A DIPHOSPHATASE NUDT8"/>
    <property type="match status" value="1"/>
</dbReference>
<dbReference type="PANTHER" id="PTHR12992">
    <property type="entry name" value="NUDIX HYDROLASE"/>
    <property type="match status" value="1"/>
</dbReference>
<keyword evidence="3" id="KW-0479">Metal-binding</keyword>
<feature type="domain" description="Nudix hydrolase" evidence="7">
    <location>
        <begin position="15"/>
        <end position="149"/>
    </location>
</feature>
<organism evidence="8 9">
    <name type="scientific">Ammoniphilus oxalaticus</name>
    <dbReference type="NCBI Taxonomy" id="66863"/>
    <lineage>
        <taxon>Bacteria</taxon>
        <taxon>Bacillati</taxon>
        <taxon>Bacillota</taxon>
        <taxon>Bacilli</taxon>
        <taxon>Bacillales</taxon>
        <taxon>Paenibacillaceae</taxon>
        <taxon>Aneurinibacillus group</taxon>
        <taxon>Ammoniphilus</taxon>
    </lineage>
</organism>
<keyword evidence="4" id="KW-0378">Hydrolase</keyword>
<dbReference type="GO" id="GO:0010945">
    <property type="term" value="F:coenzyme A diphosphatase activity"/>
    <property type="evidence" value="ECO:0007669"/>
    <property type="project" value="InterPro"/>
</dbReference>
<name>A0A419SF33_9BACL</name>
<comment type="caution">
    <text evidence="8">The sequence shown here is derived from an EMBL/GenBank/DDBJ whole genome shotgun (WGS) entry which is preliminary data.</text>
</comment>
<evidence type="ECO:0000256" key="2">
    <source>
        <dbReference type="ARBA" id="ARBA00001946"/>
    </source>
</evidence>
<evidence type="ECO:0000313" key="9">
    <source>
        <dbReference type="Proteomes" id="UP000284219"/>
    </source>
</evidence>
<sequence>MYENRAPSVMGLDTVSKAAVMVPLVKQNGELGVLFQVRGRNLRFQPGEICFPGGRMEPNDLSEESAAIRETCEELGIHADEMVMIGPLDILVTTHSIIYPFLCQLKDGAPLHPHPDEVEEVFIAPLSHLLEYEPEVYHVPIEVSPPADFPFELIPNGKYYKWRKANMAEYFYRYQDYVIWGLTARILHVFIEQIRGQHIGLE</sequence>
<reference evidence="8 9" key="1">
    <citation type="submission" date="2016-08" db="EMBL/GenBank/DDBJ databases">
        <title>Novel Firmicute Genomes.</title>
        <authorList>
            <person name="Poppleton D.I."/>
            <person name="Gribaldo S."/>
        </authorList>
    </citation>
    <scope>NUCLEOTIDE SEQUENCE [LARGE SCALE GENOMIC DNA]</scope>
    <source>
        <strain evidence="8 9">RAOx-1</strain>
    </source>
</reference>
<comment type="cofactor">
    <cofactor evidence="2">
        <name>Mg(2+)</name>
        <dbReference type="ChEBI" id="CHEBI:18420"/>
    </cofactor>
</comment>
<keyword evidence="9" id="KW-1185">Reference proteome</keyword>
<dbReference type="InterPro" id="IPR015797">
    <property type="entry name" value="NUDIX_hydrolase-like_dom_sf"/>
</dbReference>
<evidence type="ECO:0000313" key="8">
    <source>
        <dbReference type="EMBL" id="RKD21877.1"/>
    </source>
</evidence>
<keyword evidence="6" id="KW-0464">Manganese</keyword>
<gene>
    <name evidence="8" type="ORF">BEP19_14135</name>
</gene>
<evidence type="ECO:0000259" key="7">
    <source>
        <dbReference type="PROSITE" id="PS51462"/>
    </source>
</evidence>
<accession>A0A419SF33</accession>
<dbReference type="SUPFAM" id="SSF55811">
    <property type="entry name" value="Nudix"/>
    <property type="match status" value="1"/>
</dbReference>
<dbReference type="AlphaFoldDB" id="A0A419SF33"/>
<comment type="cofactor">
    <cofactor evidence="1">
        <name>Mn(2+)</name>
        <dbReference type="ChEBI" id="CHEBI:29035"/>
    </cofactor>
</comment>
<dbReference type="Pfam" id="PF00293">
    <property type="entry name" value="NUDIX"/>
    <property type="match status" value="1"/>
</dbReference>
<dbReference type="OrthoDB" id="9802805at2"/>
<keyword evidence="5" id="KW-0460">Magnesium</keyword>
<evidence type="ECO:0000256" key="5">
    <source>
        <dbReference type="ARBA" id="ARBA00022842"/>
    </source>
</evidence>
<dbReference type="GO" id="GO:0046872">
    <property type="term" value="F:metal ion binding"/>
    <property type="evidence" value="ECO:0007669"/>
    <property type="project" value="UniProtKB-KW"/>
</dbReference>
<evidence type="ECO:0000256" key="1">
    <source>
        <dbReference type="ARBA" id="ARBA00001936"/>
    </source>
</evidence>
<protein>
    <recommendedName>
        <fullName evidence="7">Nudix hydrolase domain-containing protein</fullName>
    </recommendedName>
</protein>
<dbReference type="PROSITE" id="PS51462">
    <property type="entry name" value="NUDIX"/>
    <property type="match status" value="1"/>
</dbReference>
<dbReference type="InterPro" id="IPR045121">
    <property type="entry name" value="CoAse"/>
</dbReference>